<dbReference type="RefSeq" id="WP_109673118.1">
    <property type="nucleotide sequence ID" value="NZ_QGDT01000002.1"/>
</dbReference>
<reference evidence="1 2" key="1">
    <citation type="submission" date="2018-03" db="EMBL/GenBank/DDBJ databases">
        <title>Genomic Encyclopedia of Archaeal and Bacterial Type Strains, Phase II (KMG-II): from individual species to whole genera.</title>
        <authorList>
            <person name="Goeker M."/>
        </authorList>
    </citation>
    <scope>NUCLEOTIDE SEQUENCE [LARGE SCALE GENOMIC DNA]</scope>
    <source>
        <strain evidence="1 2">DSM 100346</strain>
    </source>
</reference>
<protein>
    <submittedName>
        <fullName evidence="1">SusD-like starch-binding protein associating with outer membrane</fullName>
    </submittedName>
</protein>
<accession>A0A316ANZ3</accession>
<evidence type="ECO:0000313" key="1">
    <source>
        <dbReference type="EMBL" id="PWJ59211.1"/>
    </source>
</evidence>
<dbReference type="OrthoDB" id="622163at2"/>
<evidence type="ECO:0000313" key="2">
    <source>
        <dbReference type="Proteomes" id="UP000245880"/>
    </source>
</evidence>
<keyword evidence="2" id="KW-1185">Reference proteome</keyword>
<dbReference type="EMBL" id="QGDT01000002">
    <property type="protein sequence ID" value="PWJ59211.1"/>
    <property type="molecule type" value="Genomic_DNA"/>
</dbReference>
<comment type="caution">
    <text evidence="1">The sequence shown here is derived from an EMBL/GenBank/DDBJ whole genome shotgun (WGS) entry which is preliminary data.</text>
</comment>
<dbReference type="Proteomes" id="UP000245880">
    <property type="component" value="Unassembled WGS sequence"/>
</dbReference>
<dbReference type="AlphaFoldDB" id="A0A316ANZ3"/>
<dbReference type="InterPro" id="IPR011990">
    <property type="entry name" value="TPR-like_helical_dom_sf"/>
</dbReference>
<organism evidence="1 2">
    <name type="scientific">Dyadobacter jejuensis</name>
    <dbReference type="NCBI Taxonomy" id="1082580"/>
    <lineage>
        <taxon>Bacteria</taxon>
        <taxon>Pseudomonadati</taxon>
        <taxon>Bacteroidota</taxon>
        <taxon>Cytophagia</taxon>
        <taxon>Cytophagales</taxon>
        <taxon>Spirosomataceae</taxon>
        <taxon>Dyadobacter</taxon>
    </lineage>
</organism>
<sequence>MKNPIIYIVFILSVLSGCTKDFLDVNTDPNSPTDISVHQLLPSAERGLAAVLGYTNDARGARGISTVLSVYMHQIVVRETPDQYGATGSEFNINGSWKGMYSPQISQGSPDYVGCLQNTEILIQKSEAAGNLRYAGIGKIIKAYALSLMVDIYGDIPFTEANKFAEEGIKYPKFDKGEDIYPALLAMLDEAIADLNNTSAANTLVPSSNDLFYAGSTAKWEKAANTIKLKLYNQIRLTTDVSSEVQALLSSGKLMATTTDGLMFNYGTSISPEDRNPAYSDYPAGQKSNYISPWFYSTLKGYNAIFSGIEDPRIPFYFYQQLEPTEASQNTAEFRDGGFLSIYFGSVGRNRDWSQDQSMTLVGVYPAGGKYDDGGAEKIGATSGTGAAPLRLLTYADRLYIEAELINAGLANGDVEAVFNNAVAESFKLVDYVSSKAATTAPKLVGTAPATSYQEAIEMAFGEATPTKQLEMIMTQKWISSFGFSVDQYTDYRRTGYPILFDPNDPTMAPGGFVQPPINGNFETPGAQPLVPVQRSRDYPLSLPWPTDELLVNPSAPAQKTPSTYNVFWDN</sequence>
<dbReference type="SUPFAM" id="SSF48452">
    <property type="entry name" value="TPR-like"/>
    <property type="match status" value="1"/>
</dbReference>
<proteinExistence type="predicted"/>
<dbReference type="InterPro" id="IPR041662">
    <property type="entry name" value="SusD-like_2"/>
</dbReference>
<dbReference type="Pfam" id="PF12771">
    <property type="entry name" value="SusD-like_2"/>
    <property type="match status" value="1"/>
</dbReference>
<name>A0A316ANZ3_9BACT</name>
<dbReference type="PROSITE" id="PS51257">
    <property type="entry name" value="PROKAR_LIPOPROTEIN"/>
    <property type="match status" value="1"/>
</dbReference>
<dbReference type="Gene3D" id="1.25.40.390">
    <property type="match status" value="1"/>
</dbReference>
<gene>
    <name evidence="1" type="ORF">CLV98_10243</name>
</gene>